<dbReference type="Gene3D" id="1.10.8.60">
    <property type="match status" value="1"/>
</dbReference>
<dbReference type="PROSITE" id="PS51379">
    <property type="entry name" value="4FE4S_FER_2"/>
    <property type="match status" value="1"/>
</dbReference>
<feature type="region of interest" description="Disordered" evidence="6">
    <location>
        <begin position="1"/>
        <end position="31"/>
    </location>
</feature>
<evidence type="ECO:0000313" key="11">
    <source>
        <dbReference type="Proteomes" id="UP000613740"/>
    </source>
</evidence>
<protein>
    <submittedName>
        <fullName evidence="10">Uncharacterized protein</fullName>
    </submittedName>
</protein>
<dbReference type="Pfam" id="PF00158">
    <property type="entry name" value="Sigma54_activat"/>
    <property type="match status" value="1"/>
</dbReference>
<dbReference type="Pfam" id="PF25601">
    <property type="entry name" value="AAA_lid_14"/>
    <property type="match status" value="1"/>
</dbReference>
<dbReference type="Pfam" id="PF12801">
    <property type="entry name" value="Fer4_5"/>
    <property type="match status" value="2"/>
</dbReference>
<dbReference type="GO" id="GO:0005524">
    <property type="term" value="F:ATP binding"/>
    <property type="evidence" value="ECO:0007669"/>
    <property type="project" value="InterPro"/>
</dbReference>
<evidence type="ECO:0000256" key="6">
    <source>
        <dbReference type="SAM" id="MobiDB-lite"/>
    </source>
</evidence>
<dbReference type="InterPro" id="IPR058031">
    <property type="entry name" value="AAA_lid_NorR"/>
</dbReference>
<feature type="transmembrane region" description="Helical" evidence="7">
    <location>
        <begin position="403"/>
        <end position="427"/>
    </location>
</feature>
<evidence type="ECO:0000313" key="10">
    <source>
        <dbReference type="EMBL" id="KAG2452555.1"/>
    </source>
</evidence>
<evidence type="ECO:0000259" key="9">
    <source>
        <dbReference type="PROSITE" id="PS51379"/>
    </source>
</evidence>
<evidence type="ECO:0000256" key="3">
    <source>
        <dbReference type="ARBA" id="ARBA00022741"/>
    </source>
</evidence>
<dbReference type="PANTHER" id="PTHR30224:SF4">
    <property type="entry name" value="ELECTRON TRANSPORT PROTEIN YCCM-RELATED"/>
    <property type="match status" value="1"/>
</dbReference>
<evidence type="ECO:0000259" key="8">
    <source>
        <dbReference type="PROSITE" id="PS50045"/>
    </source>
</evidence>
<keyword evidence="5 7" id="KW-0472">Membrane</keyword>
<keyword evidence="4" id="KW-0067">ATP-binding</keyword>
<dbReference type="AlphaFoldDB" id="A0A836BB07"/>
<dbReference type="InterPro" id="IPR002078">
    <property type="entry name" value="Sigma_54_int"/>
</dbReference>
<keyword evidence="2" id="KW-1003">Cell membrane</keyword>
<reference evidence="10" key="1">
    <citation type="journal article" date="2020" name="bioRxiv">
        <title>Comparative genomics of Chlamydomonas.</title>
        <authorList>
            <person name="Craig R.J."/>
            <person name="Hasan A.R."/>
            <person name="Ness R.W."/>
            <person name="Keightley P.D."/>
        </authorList>
    </citation>
    <scope>NUCLEOTIDE SEQUENCE</scope>
    <source>
        <strain evidence="10">CCAP 11/173</strain>
    </source>
</reference>
<proteinExistence type="predicted"/>
<dbReference type="PROSITE" id="PS50045">
    <property type="entry name" value="SIGMA54_INTERACT_4"/>
    <property type="match status" value="1"/>
</dbReference>
<keyword evidence="11" id="KW-1185">Reference proteome</keyword>
<dbReference type="SUPFAM" id="SSF52540">
    <property type="entry name" value="P-loop containing nucleoside triphosphate hydrolases"/>
    <property type="match status" value="1"/>
</dbReference>
<evidence type="ECO:0000256" key="4">
    <source>
        <dbReference type="ARBA" id="ARBA00022840"/>
    </source>
</evidence>
<keyword evidence="7" id="KW-1133">Transmembrane helix</keyword>
<feature type="transmembrane region" description="Helical" evidence="7">
    <location>
        <begin position="447"/>
        <end position="465"/>
    </location>
</feature>
<feature type="domain" description="Sigma-54 factor interaction" evidence="8">
    <location>
        <begin position="62"/>
        <end position="298"/>
    </location>
</feature>
<evidence type="ECO:0000256" key="1">
    <source>
        <dbReference type="ARBA" id="ARBA00004236"/>
    </source>
</evidence>
<feature type="domain" description="4Fe-4S ferredoxin-type" evidence="9">
    <location>
        <begin position="562"/>
        <end position="591"/>
    </location>
</feature>
<evidence type="ECO:0000256" key="2">
    <source>
        <dbReference type="ARBA" id="ARBA00022475"/>
    </source>
</evidence>
<dbReference type="InterPro" id="IPR017896">
    <property type="entry name" value="4Fe4S_Fe-S-bd"/>
</dbReference>
<dbReference type="PANTHER" id="PTHR30224">
    <property type="entry name" value="ELECTRON TRANSPORT PROTEIN"/>
    <property type="match status" value="1"/>
</dbReference>
<dbReference type="EMBL" id="JAEHOD010000005">
    <property type="protein sequence ID" value="KAG2452555.1"/>
    <property type="molecule type" value="Genomic_DNA"/>
</dbReference>
<dbReference type="InterPro" id="IPR017900">
    <property type="entry name" value="4Fe4S_Fe_S_CS"/>
</dbReference>
<evidence type="ECO:0000256" key="5">
    <source>
        <dbReference type="ARBA" id="ARBA00023136"/>
    </source>
</evidence>
<gene>
    <name evidence="10" type="ORF">HYH02_002792</name>
</gene>
<keyword evidence="7" id="KW-0812">Transmembrane</keyword>
<dbReference type="PROSITE" id="PS00198">
    <property type="entry name" value="4FE4S_FER_1"/>
    <property type="match status" value="1"/>
</dbReference>
<feature type="transmembrane region" description="Helical" evidence="7">
    <location>
        <begin position="477"/>
        <end position="496"/>
    </location>
</feature>
<accession>A0A836BB07</accession>
<organism evidence="10 11">
    <name type="scientific">Chlamydomonas schloesseri</name>
    <dbReference type="NCBI Taxonomy" id="2026947"/>
    <lineage>
        <taxon>Eukaryota</taxon>
        <taxon>Viridiplantae</taxon>
        <taxon>Chlorophyta</taxon>
        <taxon>core chlorophytes</taxon>
        <taxon>Chlorophyceae</taxon>
        <taxon>CS clade</taxon>
        <taxon>Chlamydomonadales</taxon>
        <taxon>Chlamydomonadaceae</taxon>
        <taxon>Chlamydomonas</taxon>
    </lineage>
</organism>
<dbReference type="Proteomes" id="UP000613740">
    <property type="component" value="Unassembled WGS sequence"/>
</dbReference>
<dbReference type="GO" id="GO:0005886">
    <property type="term" value="C:plasma membrane"/>
    <property type="evidence" value="ECO:0007669"/>
    <property type="project" value="UniProtKB-SubCell"/>
</dbReference>
<dbReference type="InterPro" id="IPR052378">
    <property type="entry name" value="NosR_regulator"/>
</dbReference>
<comment type="caution">
    <text evidence="10">The sequence shown here is derived from an EMBL/GenBank/DDBJ whole genome shotgun (WGS) entry which is preliminary data.</text>
</comment>
<evidence type="ECO:0000256" key="7">
    <source>
        <dbReference type="SAM" id="Phobius"/>
    </source>
</evidence>
<feature type="transmembrane region" description="Helical" evidence="7">
    <location>
        <begin position="364"/>
        <end position="383"/>
    </location>
</feature>
<comment type="subcellular location">
    <subcellularLocation>
        <location evidence="1">Cell membrane</location>
    </subcellularLocation>
</comment>
<dbReference type="Gene3D" id="3.40.50.300">
    <property type="entry name" value="P-loop containing nucleotide triphosphate hydrolases"/>
    <property type="match status" value="1"/>
</dbReference>
<keyword evidence="3" id="KW-0547">Nucleotide-binding</keyword>
<dbReference type="GO" id="GO:0006355">
    <property type="term" value="P:regulation of DNA-templated transcription"/>
    <property type="evidence" value="ECO:0007669"/>
    <property type="project" value="InterPro"/>
</dbReference>
<dbReference type="OrthoDB" id="531141at2759"/>
<name>A0A836BB07_9CHLO</name>
<sequence length="840" mass="89882">MPRPQPKPPSASAAGLGTLSDDESSSAQPGYAVDSAEAAAKLARRRAKMLKPYLMPSPKRGIIGSSKYAERLRKQVVAAARDTQRRPVMVFGESGLEKSNIAALIHFSGPGRNTNLVALDCARLDWSGAELFGRGDKEGLVEAVGDGTLLLKNVHKLPPSLLPRLRRLLAERTYRRATVSLATLGQGAVALSSTDMAPAEALPPLKRVTCRILMTASKQVPSIDGVTEVIKVPPLRLRPADVRDLQKYYLRELARRQGSGGGSMPRLSITDAALKQLESYNWPGNQIELAATVERAVLQQQQQAAAAAAGGGAASSGAGEWSGRLSEEVFWVAKQAKDRLRLNLLAAYPPLRSFLRSELWPNDINFKFTAYVYPVVVALLLWGPQDRLHSPALAVFWDYWWPLVFVSFPFLGRVWCAVCPFMIYGELVQKWRTSAGAKLLKWPKEQAEQYGPIFLFSLFAAILMWEQVWDLPNTAYLSGWLLIIITAGAVICSSIFERRLWCRYLCPIGGMNGMFAKLSMTEVRARHGVCASECSTYHCYKGGCAQPPVGLESPGCPLYSHPAQLTDNRNCTNCMECLKACPNGSVEVRLRLPGTDLWSGHTASVAEVSLMFMLLGAVYLHHLPQLVGQVGLEAPALGLTSVTPQHILVSFAVLFAPGLAAWGADVAGRAAAARGIDVAAMAGNVLSDALSRVSGSKSLISHGSTSVAGAQGAGAVAAVPTEAAAAAPAQQPAPFLELAYGYLPFVWAATLAHYLPDLLGQGGHILQIAAASVGFEDAPLPAVEANPAVVSFLQGTLLLFGAGSSAALSRKLAAAPWSTFLPQLAGISVLTAELWALLLP</sequence>
<dbReference type="InterPro" id="IPR027417">
    <property type="entry name" value="P-loop_NTPase"/>
</dbReference>